<feature type="domain" description="N-acetyltransferase" evidence="1">
    <location>
        <begin position="208"/>
        <end position="291"/>
    </location>
</feature>
<sequence length="302" mass="33582">MALLSSAAAPPSARRPTGPLLSFLLPSLRCSLNPSARISSALRREAPAKSLFLSSEVRYLRKRRGSPRGDVRTAASHLCEQERPAFERSFLSVGEAMSDDELWAAIRLRVRTFYNFNESYGIEDYKASLAKREFEGLKDRVAGKTMGFRKASCINATLPVSAYGGSIDELCSICKFSKKKGDRVVVGTLDINWCLQMPDELTGKRPEGLGADLTRAYLSNVCVAKELQRNGLGYALIGESKTVAHSWGITDLYVHVAVDNEAAQKLYNKSGFIYESEEPAWRARFLGRPRRYLLWTDLGKLS</sequence>
<organism evidence="3 4">
    <name type="scientific">Musa acuminata subsp. malaccensis</name>
    <name type="common">Wild banana</name>
    <name type="synonym">Musa malaccensis</name>
    <dbReference type="NCBI Taxonomy" id="214687"/>
    <lineage>
        <taxon>Eukaryota</taxon>
        <taxon>Viridiplantae</taxon>
        <taxon>Streptophyta</taxon>
        <taxon>Embryophyta</taxon>
        <taxon>Tracheophyta</taxon>
        <taxon>Spermatophyta</taxon>
        <taxon>Magnoliopsida</taxon>
        <taxon>Liliopsida</taxon>
        <taxon>Zingiberales</taxon>
        <taxon>Musaceae</taxon>
        <taxon>Musa</taxon>
    </lineage>
</organism>
<dbReference type="Gramene" id="Ma01_t00850.2">
    <property type="protein sequence ID" value="Ma01_p00850.2"/>
    <property type="gene ID" value="Ma01_g00850"/>
</dbReference>
<dbReference type="GO" id="GO:0009507">
    <property type="term" value="C:chloroplast"/>
    <property type="evidence" value="ECO:0000318"/>
    <property type="project" value="GO_Central"/>
</dbReference>
<dbReference type="SUPFAM" id="SSF55729">
    <property type="entry name" value="Acyl-CoA N-acyltransferases (Nat)"/>
    <property type="match status" value="1"/>
</dbReference>
<dbReference type="Proteomes" id="UP000012960">
    <property type="component" value="Unplaced"/>
</dbReference>
<reference evidence="2" key="1">
    <citation type="submission" date="2021-03" db="EMBL/GenBank/DDBJ databases">
        <authorList>
            <consortium name="Genoscope - CEA"/>
            <person name="William W."/>
        </authorList>
    </citation>
    <scope>NUCLEOTIDE SEQUENCE</scope>
    <source>
        <strain evidence="2">Doubled-haploid Pahang</strain>
    </source>
</reference>
<evidence type="ECO:0000313" key="2">
    <source>
        <dbReference type="EMBL" id="CAG1858183.1"/>
    </source>
</evidence>
<protein>
    <submittedName>
        <fullName evidence="2">(wild Malaysian banana) hypothetical protein</fullName>
    </submittedName>
</protein>
<dbReference type="EnsemblPlants" id="Ma01_t00850.2">
    <property type="protein sequence ID" value="Ma01_p00850.2"/>
    <property type="gene ID" value="Ma01_g00850"/>
</dbReference>
<evidence type="ECO:0000259" key="1">
    <source>
        <dbReference type="PROSITE" id="PS51186"/>
    </source>
</evidence>
<dbReference type="InterPro" id="IPR016181">
    <property type="entry name" value="Acyl_CoA_acyltransferase"/>
</dbReference>
<proteinExistence type="predicted"/>
<dbReference type="PANTHER" id="PTHR47876:SF2">
    <property type="entry name" value="GCN5-RELATED N-ACETYLTRANSFERASE 7, CHLOROPLASTIC"/>
    <property type="match status" value="1"/>
</dbReference>
<dbReference type="AlphaFoldDB" id="A0A804HNW7"/>
<dbReference type="PROSITE" id="PS51186">
    <property type="entry name" value="GNAT"/>
    <property type="match status" value="1"/>
</dbReference>
<evidence type="ECO:0000313" key="3">
    <source>
        <dbReference type="EnsemblPlants" id="Ma01_p00850.2"/>
    </source>
</evidence>
<dbReference type="GO" id="GO:0016747">
    <property type="term" value="F:acyltransferase activity, transferring groups other than amino-acyl groups"/>
    <property type="evidence" value="ECO:0007669"/>
    <property type="project" value="InterPro"/>
</dbReference>
<keyword evidence="4" id="KW-1185">Reference proteome</keyword>
<dbReference type="Gene3D" id="3.40.630.30">
    <property type="match status" value="1"/>
</dbReference>
<dbReference type="OrthoDB" id="41532at2759"/>
<dbReference type="PANTHER" id="PTHR47876">
    <property type="entry name" value="OS08G0260000 PROTEIN"/>
    <property type="match status" value="1"/>
</dbReference>
<accession>A0A804HNW7</accession>
<dbReference type="Pfam" id="PF00583">
    <property type="entry name" value="Acetyltransf_1"/>
    <property type="match status" value="1"/>
</dbReference>
<dbReference type="OMA" id="WGMTDLY"/>
<dbReference type="InterPro" id="IPR000182">
    <property type="entry name" value="GNAT_dom"/>
</dbReference>
<dbReference type="EMBL" id="HG996466">
    <property type="protein sequence ID" value="CAG1858183.1"/>
    <property type="molecule type" value="Genomic_DNA"/>
</dbReference>
<gene>
    <name evidence="2" type="ORF">GSMUA_284780.1</name>
</gene>
<reference evidence="3" key="2">
    <citation type="submission" date="2021-05" db="UniProtKB">
        <authorList>
            <consortium name="EnsemblPlants"/>
        </authorList>
    </citation>
    <scope>IDENTIFICATION</scope>
    <source>
        <strain evidence="3">subsp. malaccensis</strain>
    </source>
</reference>
<evidence type="ECO:0000313" key="4">
    <source>
        <dbReference type="Proteomes" id="UP000012960"/>
    </source>
</evidence>
<dbReference type="CDD" id="cd04301">
    <property type="entry name" value="NAT_SF"/>
    <property type="match status" value="1"/>
</dbReference>
<name>A0A804HNW7_MUSAM</name>